<accession>A0A4R1HMI3</accession>
<organism evidence="2 3">
    <name type="scientific">Pseudonocardia endophytica</name>
    <dbReference type="NCBI Taxonomy" id="401976"/>
    <lineage>
        <taxon>Bacteria</taxon>
        <taxon>Bacillati</taxon>
        <taxon>Actinomycetota</taxon>
        <taxon>Actinomycetes</taxon>
        <taxon>Pseudonocardiales</taxon>
        <taxon>Pseudonocardiaceae</taxon>
        <taxon>Pseudonocardia</taxon>
    </lineage>
</organism>
<evidence type="ECO:0000256" key="1">
    <source>
        <dbReference type="SAM" id="SignalP"/>
    </source>
</evidence>
<gene>
    <name evidence="2" type="ORF">EV378_6253</name>
</gene>
<proteinExistence type="predicted"/>
<feature type="signal peptide" evidence="1">
    <location>
        <begin position="1"/>
        <end position="30"/>
    </location>
</feature>
<dbReference type="Proteomes" id="UP000295560">
    <property type="component" value="Unassembled WGS sequence"/>
</dbReference>
<dbReference type="AlphaFoldDB" id="A0A4R1HMI3"/>
<sequence>MTPTRMLTRITLGAVAAAAAAVVAAPMASAGPPTYRSLQECQDAGFAQVGAAGGAFSGKQFECEKTYGVPAGVAGCPTTAGSSGCIGEYYILRTKDA</sequence>
<dbReference type="RefSeq" id="WP_132430977.1">
    <property type="nucleotide sequence ID" value="NZ_SMFZ01000002.1"/>
</dbReference>
<reference evidence="2 3" key="1">
    <citation type="submission" date="2019-03" db="EMBL/GenBank/DDBJ databases">
        <title>Sequencing the genomes of 1000 actinobacteria strains.</title>
        <authorList>
            <person name="Klenk H.-P."/>
        </authorList>
    </citation>
    <scope>NUCLEOTIDE SEQUENCE [LARGE SCALE GENOMIC DNA]</scope>
    <source>
        <strain evidence="2 3">DSM 44969</strain>
    </source>
</reference>
<evidence type="ECO:0000313" key="2">
    <source>
        <dbReference type="EMBL" id="TCK22253.1"/>
    </source>
</evidence>
<evidence type="ECO:0000313" key="3">
    <source>
        <dbReference type="Proteomes" id="UP000295560"/>
    </source>
</evidence>
<comment type="caution">
    <text evidence="2">The sequence shown here is derived from an EMBL/GenBank/DDBJ whole genome shotgun (WGS) entry which is preliminary data.</text>
</comment>
<feature type="chain" id="PRO_5020745456" evidence="1">
    <location>
        <begin position="31"/>
        <end position="97"/>
    </location>
</feature>
<dbReference type="OrthoDB" id="10013045at2"/>
<dbReference type="EMBL" id="SMFZ01000002">
    <property type="protein sequence ID" value="TCK22253.1"/>
    <property type="molecule type" value="Genomic_DNA"/>
</dbReference>
<name>A0A4R1HMI3_PSEEN</name>
<keyword evidence="1" id="KW-0732">Signal</keyword>
<keyword evidence="3" id="KW-1185">Reference proteome</keyword>
<protein>
    <submittedName>
        <fullName evidence="2">Uncharacterized protein</fullName>
    </submittedName>
</protein>